<evidence type="ECO:0000313" key="1">
    <source>
        <dbReference type="EMBL" id="KAH7912525.1"/>
    </source>
</evidence>
<proteinExistence type="predicted"/>
<comment type="caution">
    <text evidence="1">The sequence shown here is derived from an EMBL/GenBank/DDBJ whole genome shotgun (WGS) entry which is preliminary data.</text>
</comment>
<organism evidence="1 2">
    <name type="scientific">Hygrophoropsis aurantiaca</name>
    <dbReference type="NCBI Taxonomy" id="72124"/>
    <lineage>
        <taxon>Eukaryota</taxon>
        <taxon>Fungi</taxon>
        <taxon>Dikarya</taxon>
        <taxon>Basidiomycota</taxon>
        <taxon>Agaricomycotina</taxon>
        <taxon>Agaricomycetes</taxon>
        <taxon>Agaricomycetidae</taxon>
        <taxon>Boletales</taxon>
        <taxon>Coniophorineae</taxon>
        <taxon>Hygrophoropsidaceae</taxon>
        <taxon>Hygrophoropsis</taxon>
    </lineage>
</organism>
<keyword evidence="1" id="KW-0378">Hydrolase</keyword>
<gene>
    <name evidence="1" type="ORF">BJ138DRAFT_1148096</name>
</gene>
<dbReference type="EMBL" id="MU267649">
    <property type="protein sequence ID" value="KAH7912525.1"/>
    <property type="molecule type" value="Genomic_DNA"/>
</dbReference>
<dbReference type="Proteomes" id="UP000790377">
    <property type="component" value="Unassembled WGS sequence"/>
</dbReference>
<protein>
    <submittedName>
        <fullName evidence="1">Alpha/Beta hydrolase protein</fullName>
    </submittedName>
</protein>
<name>A0ACB8AGD3_9AGAM</name>
<sequence>MWLPTALYGILGIPTQTPILSPQVLSVPPNSTSFTFQQNVGTFSPKDMLELPRPGIPIANVVGDLALVPSSKYSFEDEKNHQSLVILPLDSVLSPLEVPLPSGGEAFWLDSRTVAHVVTTDNGDSKIQDLYTYSVHFEQGASSPGLSFAPPVLVGSFPTTTASSFRYSLSSGFLVFSAYVYADGDIYMVKANDKAYESRGNFALVYDSAQERLWDTWTGPKHKSLFSVRLIKQGSTWKLGNEYINTLQGTGLSSPSEPFGGIDDFDISDRHIVYTAADPKLPAAWHTRQGIYYVDFEGSKTVELTSGTQGTTTGPVFDRKGDRVAWVEGEEDRNMSASLYIVVYDLKANIRYNLTKDWDRTPSNLVFSANGDFLYFIAEDHARAKVFALPLPTLSNTTSEVLRSSLNVTPIALTESHVASGLQVIQDNRLLFAMSSLTSPNDAFELRHIDLLEEDIRNQRPNIYRGELVQLTTFTASHLRGKTLSEGEEFWFKGAGDRDIQGWLMKPPGYSLSDKKKWPIALLIHGGPESAWEDAWSTRWNPNVFANQGYFTVAINPTGSTSFGQNFTDDIHGDWGGRPFVDLRKGWQHVLDSYPQIDPERAVAAGASWGGYAINWIQGNPEFGFGFKALVCHDGVFDTAYDSLSSDVPNFFNREWGGKPWDENAMVLHQKFSPSNTVPKWSTPELIIHGSKDYRLAETEGIAPFHALQQLGIPSRLVIFPDENHWVLKPGNSLKWHYEVFRWFDRFVGSEI</sequence>
<evidence type="ECO:0000313" key="2">
    <source>
        <dbReference type="Proteomes" id="UP000790377"/>
    </source>
</evidence>
<keyword evidence="2" id="KW-1185">Reference proteome</keyword>
<reference evidence="1" key="1">
    <citation type="journal article" date="2021" name="New Phytol.">
        <title>Evolutionary innovations through gain and loss of genes in the ectomycorrhizal Boletales.</title>
        <authorList>
            <person name="Wu G."/>
            <person name="Miyauchi S."/>
            <person name="Morin E."/>
            <person name="Kuo A."/>
            <person name="Drula E."/>
            <person name="Varga T."/>
            <person name="Kohler A."/>
            <person name="Feng B."/>
            <person name="Cao Y."/>
            <person name="Lipzen A."/>
            <person name="Daum C."/>
            <person name="Hundley H."/>
            <person name="Pangilinan J."/>
            <person name="Johnson J."/>
            <person name="Barry K."/>
            <person name="LaButti K."/>
            <person name="Ng V."/>
            <person name="Ahrendt S."/>
            <person name="Min B."/>
            <person name="Choi I.G."/>
            <person name="Park H."/>
            <person name="Plett J.M."/>
            <person name="Magnuson J."/>
            <person name="Spatafora J.W."/>
            <person name="Nagy L.G."/>
            <person name="Henrissat B."/>
            <person name="Grigoriev I.V."/>
            <person name="Yang Z.L."/>
            <person name="Xu J."/>
            <person name="Martin F.M."/>
        </authorList>
    </citation>
    <scope>NUCLEOTIDE SEQUENCE</scope>
    <source>
        <strain evidence="1">ATCC 28755</strain>
    </source>
</reference>
<accession>A0ACB8AGD3</accession>